<dbReference type="Gene3D" id="2.40.10.480">
    <property type="match status" value="1"/>
</dbReference>
<evidence type="ECO:0000313" key="2">
    <source>
        <dbReference type="EMBL" id="QDS94819.1"/>
    </source>
</evidence>
<proteinExistence type="predicted"/>
<dbReference type="PANTHER" id="PTHR34512">
    <property type="entry name" value="CELL SURFACE PROTEIN"/>
    <property type="match status" value="1"/>
</dbReference>
<gene>
    <name evidence="2" type="ORF">FF011L_36010</name>
</gene>
<dbReference type="PANTHER" id="PTHR34512:SF30">
    <property type="entry name" value="OUTER MEMBRANE PROTEIN ASSEMBLY FACTOR BAMB"/>
    <property type="match status" value="1"/>
</dbReference>
<dbReference type="InterPro" id="IPR011047">
    <property type="entry name" value="Quinoprotein_ADH-like_sf"/>
</dbReference>
<dbReference type="InterPro" id="IPR015943">
    <property type="entry name" value="WD40/YVTN_repeat-like_dom_sf"/>
</dbReference>
<dbReference type="Pfam" id="PF13360">
    <property type="entry name" value="PQQ_2"/>
    <property type="match status" value="2"/>
</dbReference>
<dbReference type="Gene3D" id="2.130.10.10">
    <property type="entry name" value="YVTN repeat-like/Quinoprotein amine dehydrogenase"/>
    <property type="match status" value="1"/>
</dbReference>
<keyword evidence="3" id="KW-1185">Reference proteome</keyword>
<name>A0A517MIU8_9BACT</name>
<reference evidence="2 3" key="1">
    <citation type="submission" date="2019-02" db="EMBL/GenBank/DDBJ databases">
        <title>Deep-cultivation of Planctomycetes and their phenomic and genomic characterization uncovers novel biology.</title>
        <authorList>
            <person name="Wiegand S."/>
            <person name="Jogler M."/>
            <person name="Boedeker C."/>
            <person name="Pinto D."/>
            <person name="Vollmers J."/>
            <person name="Rivas-Marin E."/>
            <person name="Kohn T."/>
            <person name="Peeters S.H."/>
            <person name="Heuer A."/>
            <person name="Rast P."/>
            <person name="Oberbeckmann S."/>
            <person name="Bunk B."/>
            <person name="Jeske O."/>
            <person name="Meyerdierks A."/>
            <person name="Storesund J.E."/>
            <person name="Kallscheuer N."/>
            <person name="Luecker S."/>
            <person name="Lage O.M."/>
            <person name="Pohl T."/>
            <person name="Merkel B.J."/>
            <person name="Hornburger P."/>
            <person name="Mueller R.-W."/>
            <person name="Bruemmer F."/>
            <person name="Labrenz M."/>
            <person name="Spormann A.M."/>
            <person name="Op den Camp H."/>
            <person name="Overmann J."/>
            <person name="Amann R."/>
            <person name="Jetten M.S.M."/>
            <person name="Mascher T."/>
            <person name="Medema M.H."/>
            <person name="Devos D.P."/>
            <person name="Kaster A.-K."/>
            <person name="Ovreas L."/>
            <person name="Rohde M."/>
            <person name="Galperin M.Y."/>
            <person name="Jogler C."/>
        </authorList>
    </citation>
    <scope>NUCLEOTIDE SEQUENCE [LARGE SCALE GENOMIC DNA]</scope>
    <source>
        <strain evidence="2 3">FF011L</strain>
    </source>
</reference>
<dbReference type="Proteomes" id="UP000320672">
    <property type="component" value="Chromosome"/>
</dbReference>
<dbReference type="EMBL" id="CP036262">
    <property type="protein sequence ID" value="QDS94819.1"/>
    <property type="molecule type" value="Genomic_DNA"/>
</dbReference>
<feature type="domain" description="Pyrrolo-quinoline quinone repeat" evidence="1">
    <location>
        <begin position="133"/>
        <end position="242"/>
    </location>
</feature>
<feature type="domain" description="Pyrrolo-quinoline quinone repeat" evidence="1">
    <location>
        <begin position="275"/>
        <end position="512"/>
    </location>
</feature>
<evidence type="ECO:0000313" key="3">
    <source>
        <dbReference type="Proteomes" id="UP000320672"/>
    </source>
</evidence>
<evidence type="ECO:0000259" key="1">
    <source>
        <dbReference type="Pfam" id="PF13360"/>
    </source>
</evidence>
<dbReference type="SMART" id="SM00564">
    <property type="entry name" value="PQQ"/>
    <property type="match status" value="5"/>
</dbReference>
<dbReference type="KEGG" id="rml:FF011L_36010"/>
<dbReference type="AlphaFoldDB" id="A0A517MIU8"/>
<dbReference type="InterPro" id="IPR002372">
    <property type="entry name" value="PQQ_rpt_dom"/>
</dbReference>
<dbReference type="SUPFAM" id="SSF50998">
    <property type="entry name" value="Quinoprotein alcohol dehydrogenase-like"/>
    <property type="match status" value="1"/>
</dbReference>
<protein>
    <submittedName>
        <fullName evidence="2">Outer membrane biogenesis protein BamB</fullName>
    </submittedName>
</protein>
<sequence>MGKGMAPSNHQVRRSRIQRLARSIAFLRRMDWPAFLSGPGKLLDILTSTGTKCRRKNQVKMQLQNSSVPILRLRGAISSRQRRPTIRILASRLMIASTCTLLAAICSAENPPWSKFQNGGRSTSDLTLPVEWAPDKNIAWTADIEGYGQSTPIVSHDQIVVTSTSGENKDNYHVSSFSIEDGSKNWQIDLTNPSPFANTPMVSRAAPSAIATANGFIAFFEGGVLAAISPEGKKQWEKNLVDTYGAIESRHGLSASLEQTNDLVFVWVERGEDPYILALDPTSGEEIWKAAGVGKTSWASPRLIPVDGGQHLVCSASGKIIGLDPSTGKRLWEFENISNNSSCTPTPAGEGQFLIGASDGRGESSAGSAAASNGLIQISKNDAGEYEANFKWHAKKATSTFGSPVVAGTTAAIVNRTGVLYRLDLETGEQVSVERTDAGGIWSTPIVAGGNIYLFGHKGTTSVISLADGKEIANNRCWAEAAAADDSSRSRGGNVLYAAAPAGNFLLLRRGDKLFAIGKTP</sequence>
<dbReference type="InterPro" id="IPR018391">
    <property type="entry name" value="PQQ_b-propeller_rpt"/>
</dbReference>
<organism evidence="2 3">
    <name type="scientific">Roseimaritima multifibrata</name>
    <dbReference type="NCBI Taxonomy" id="1930274"/>
    <lineage>
        <taxon>Bacteria</taxon>
        <taxon>Pseudomonadati</taxon>
        <taxon>Planctomycetota</taxon>
        <taxon>Planctomycetia</taxon>
        <taxon>Pirellulales</taxon>
        <taxon>Pirellulaceae</taxon>
        <taxon>Roseimaritima</taxon>
    </lineage>
</organism>
<accession>A0A517MIU8</accession>